<name>A0A6C0VQ15_METMZ</name>
<evidence type="ECO:0000313" key="4">
    <source>
        <dbReference type="Proteomes" id="UP000467371"/>
    </source>
</evidence>
<dbReference type="InterPro" id="IPR002656">
    <property type="entry name" value="Acyl_transf_3_dom"/>
</dbReference>
<reference evidence="3 4" key="1">
    <citation type="journal article" date="2020" name="Environ. Microbiol. Rep.">
        <title>Redox cycling of Fe(II) and Fe(III) in magnetite accelerates aceticlastic methanogenesis by Methanosarcina mazei.</title>
        <authorList>
            <person name="Wang H."/>
            <person name="Byrne J.M."/>
            <person name="Liu P."/>
            <person name="Liu J."/>
            <person name="Dong X."/>
            <person name="Lu Y."/>
        </authorList>
    </citation>
    <scope>NUCLEOTIDE SEQUENCE [LARGE SCALE GENOMIC DNA]</scope>
    <source>
        <strain evidence="4">zm-15</strain>
    </source>
</reference>
<dbReference type="GO" id="GO:0016020">
    <property type="term" value="C:membrane"/>
    <property type="evidence" value="ECO:0007669"/>
    <property type="project" value="TreeGrafter"/>
</dbReference>
<evidence type="ECO:0000256" key="1">
    <source>
        <dbReference type="SAM" id="Phobius"/>
    </source>
</evidence>
<keyword evidence="1" id="KW-0472">Membrane</keyword>
<feature type="transmembrane region" description="Helical" evidence="1">
    <location>
        <begin position="248"/>
        <end position="267"/>
    </location>
</feature>
<feature type="transmembrane region" description="Helical" evidence="1">
    <location>
        <begin position="139"/>
        <end position="158"/>
    </location>
</feature>
<feature type="transmembrane region" description="Helical" evidence="1">
    <location>
        <begin position="47"/>
        <end position="66"/>
    </location>
</feature>
<keyword evidence="3" id="KW-0808">Transferase</keyword>
<protein>
    <submittedName>
        <fullName evidence="3">Acyltransferase</fullName>
    </submittedName>
</protein>
<dbReference type="AlphaFoldDB" id="A0A6C0VQ15"/>
<dbReference type="GO" id="GO:0000271">
    <property type="term" value="P:polysaccharide biosynthetic process"/>
    <property type="evidence" value="ECO:0007669"/>
    <property type="project" value="TreeGrafter"/>
</dbReference>
<proteinExistence type="predicted"/>
<feature type="transmembrane region" description="Helical" evidence="1">
    <location>
        <begin position="193"/>
        <end position="211"/>
    </location>
</feature>
<dbReference type="PANTHER" id="PTHR23028">
    <property type="entry name" value="ACETYLTRANSFERASE"/>
    <property type="match status" value="1"/>
</dbReference>
<feature type="domain" description="Acyltransferase 3" evidence="2">
    <location>
        <begin position="14"/>
        <end position="325"/>
    </location>
</feature>
<feature type="transmembrane region" description="Helical" evidence="1">
    <location>
        <begin position="21"/>
        <end position="41"/>
    </location>
</feature>
<dbReference type="EMBL" id="CP042908">
    <property type="protein sequence ID" value="QIB92906.1"/>
    <property type="molecule type" value="Genomic_DNA"/>
</dbReference>
<dbReference type="Proteomes" id="UP000467371">
    <property type="component" value="Chromosome"/>
</dbReference>
<feature type="transmembrane region" description="Helical" evidence="1">
    <location>
        <begin position="217"/>
        <end position="236"/>
    </location>
</feature>
<dbReference type="InterPro" id="IPR050879">
    <property type="entry name" value="Acyltransferase_3"/>
</dbReference>
<dbReference type="GO" id="GO:0016747">
    <property type="term" value="F:acyltransferase activity, transferring groups other than amino-acyl groups"/>
    <property type="evidence" value="ECO:0007669"/>
    <property type="project" value="InterPro"/>
</dbReference>
<evidence type="ECO:0000259" key="2">
    <source>
        <dbReference type="Pfam" id="PF01757"/>
    </source>
</evidence>
<feature type="transmembrane region" description="Helical" evidence="1">
    <location>
        <begin position="318"/>
        <end position="343"/>
    </location>
</feature>
<keyword evidence="1" id="KW-0812">Transmembrane</keyword>
<sequence>MTFFESDYLKTRIQEIDALRSIAIIFIIFAHIDSFTNLTIFNKLAGIFAFFGLSIFFFISGFLMCSNNRFTTVKDINSFLKNRVAKIYPLYFFSIIIIYAMNKIGLNIPYSNDIAANKLLLLLNILGLQGLISENYNLSVWWFVGVILLYYFLFSIILLYSKSVRSLLIFSFLMGFILLFLRNEFNLIHTNVFNYYFIFIAGILSSTAESLTSLKKITLYYSIFLLTLLLISYAGIDTNTLADISKRDIIFLISAFIFTFFKINFSFNRRFKFSFLVDKLADSSYSIYLFHILILTLFKLLIDLLIPFEAYNRYLPDYIIIFIGIPFTLFSGSFIMIKFNIFYKKLTFKIRSNPLLLRWLDAFNS</sequence>
<organism evidence="3 4">
    <name type="scientific">Methanosarcina mazei</name>
    <name type="common">Methanosarcina frisia</name>
    <dbReference type="NCBI Taxonomy" id="2209"/>
    <lineage>
        <taxon>Archaea</taxon>
        <taxon>Methanobacteriati</taxon>
        <taxon>Methanobacteriota</taxon>
        <taxon>Stenosarchaea group</taxon>
        <taxon>Methanomicrobia</taxon>
        <taxon>Methanosarcinales</taxon>
        <taxon>Methanosarcinaceae</taxon>
        <taxon>Methanosarcina</taxon>
    </lineage>
</organism>
<gene>
    <name evidence="3" type="ORF">FQU78_13860</name>
</gene>
<keyword evidence="3" id="KW-0012">Acyltransferase</keyword>
<dbReference type="Pfam" id="PF01757">
    <property type="entry name" value="Acyl_transf_3"/>
    <property type="match status" value="1"/>
</dbReference>
<feature type="transmembrane region" description="Helical" evidence="1">
    <location>
        <begin position="164"/>
        <end position="181"/>
    </location>
</feature>
<evidence type="ECO:0000313" key="3">
    <source>
        <dbReference type="EMBL" id="QIB92906.1"/>
    </source>
</evidence>
<feature type="transmembrane region" description="Helical" evidence="1">
    <location>
        <begin position="87"/>
        <end position="108"/>
    </location>
</feature>
<accession>A0A6C0VQ15</accession>
<dbReference type="PANTHER" id="PTHR23028:SF53">
    <property type="entry name" value="ACYL_TRANSF_3 DOMAIN-CONTAINING PROTEIN"/>
    <property type="match status" value="1"/>
</dbReference>
<keyword evidence="1" id="KW-1133">Transmembrane helix</keyword>
<feature type="transmembrane region" description="Helical" evidence="1">
    <location>
        <begin position="287"/>
        <end position="306"/>
    </location>
</feature>